<dbReference type="PANTHER" id="PTHR11091:SF0">
    <property type="entry name" value="MALATE DEHYDROGENASE"/>
    <property type="match status" value="1"/>
</dbReference>
<dbReference type="InterPro" id="IPR043144">
    <property type="entry name" value="Mal/L-sulf/L-lact_DH-like_ah"/>
</dbReference>
<reference evidence="3 4" key="1">
    <citation type="submission" date="2016-02" db="EMBL/GenBank/DDBJ databases">
        <authorList>
            <person name="Wen L."/>
            <person name="He K."/>
            <person name="Yang H."/>
        </authorList>
    </citation>
    <scope>NUCLEOTIDE SEQUENCE [LARGE SCALE GENOMIC DNA]</scope>
    <source>
        <strain evidence="3">Trichococcus palustris</strain>
    </source>
</reference>
<dbReference type="STRING" id="140314.SAMN04488076_1275"/>
<proteinExistence type="inferred from homology"/>
<dbReference type="Pfam" id="PF02615">
    <property type="entry name" value="Ldh_2"/>
    <property type="match status" value="1"/>
</dbReference>
<organism evidence="3 4">
    <name type="scientific">Trichococcus palustris</name>
    <dbReference type="NCBI Taxonomy" id="140314"/>
    <lineage>
        <taxon>Bacteria</taxon>
        <taxon>Bacillati</taxon>
        <taxon>Bacillota</taxon>
        <taxon>Bacilli</taxon>
        <taxon>Lactobacillales</taxon>
        <taxon>Carnobacteriaceae</taxon>
        <taxon>Trichococcus</taxon>
    </lineage>
</organism>
<name>A0A143Z187_9LACT</name>
<dbReference type="SUPFAM" id="SSF89733">
    <property type="entry name" value="L-sulfolactate dehydrogenase-like"/>
    <property type="match status" value="1"/>
</dbReference>
<dbReference type="NCBIfam" id="TIGR03175">
    <property type="entry name" value="AllD"/>
    <property type="match status" value="1"/>
</dbReference>
<dbReference type="Proteomes" id="UP000242754">
    <property type="component" value="Unassembled WGS sequence"/>
</dbReference>
<keyword evidence="2" id="KW-0560">Oxidoreductase</keyword>
<dbReference type="RefSeq" id="WP_245825846.1">
    <property type="nucleotide sequence ID" value="NZ_FJNE01000011.1"/>
</dbReference>
<evidence type="ECO:0000313" key="3">
    <source>
        <dbReference type="EMBL" id="CZR01849.1"/>
    </source>
</evidence>
<comment type="similarity">
    <text evidence="1">Belongs to the LDH2/MDH2 oxidoreductase family.</text>
</comment>
<gene>
    <name evidence="3" type="ORF">Tpal_2686</name>
</gene>
<dbReference type="EMBL" id="FJNE01000011">
    <property type="protein sequence ID" value="CZR01849.1"/>
    <property type="molecule type" value="Genomic_DNA"/>
</dbReference>
<evidence type="ECO:0000313" key="4">
    <source>
        <dbReference type="Proteomes" id="UP000242754"/>
    </source>
</evidence>
<dbReference type="NCBIfam" id="NF011599">
    <property type="entry name" value="PRK15025.1"/>
    <property type="match status" value="1"/>
</dbReference>
<dbReference type="Gene3D" id="3.30.1370.60">
    <property type="entry name" value="Hypothetical oxidoreductase yiak, domain 2"/>
    <property type="match status" value="1"/>
</dbReference>
<dbReference type="InterPro" id="IPR017590">
    <property type="entry name" value="Ureidoglycolate_dehydrogenase"/>
</dbReference>
<dbReference type="GO" id="GO:0016491">
    <property type="term" value="F:oxidoreductase activity"/>
    <property type="evidence" value="ECO:0007669"/>
    <property type="project" value="UniProtKB-KW"/>
</dbReference>
<dbReference type="Gene3D" id="1.10.1530.10">
    <property type="match status" value="1"/>
</dbReference>
<dbReference type="PANTHER" id="PTHR11091">
    <property type="entry name" value="OXIDOREDUCTASE-RELATED"/>
    <property type="match status" value="1"/>
</dbReference>
<sequence length="363" mass="39582">MKEAETISVMPAEIVKVMPAELQQLIQTKLEHAGLHTEQANEAAKHLVFADSCGIHSHGAVRVDYYAEQIAKGGVTLDPEVRFEKTGASTGIFHADNGMGQYVANLGLQEAIQMAKESGIAVVGVSQMSHSGALSYYVKQAAEQDLIGIAMCQSDPMVVPFGGADIYYGTNPIAFAAPRKEGAPVVFDMATTVQAWGKILDARSKNQAIPNTWAVDENGNATTDPHDVHALLPIAGPKGYGLMMMVDILSGILLGLPFGKHVSSMYDKITEGRNLGQLYILIDPKRFTDLDLFKERIETTVAELHQVKPANGFKQVFYPGEINQLNYEKYQAEGIPVEKNIYEYLNSETIHFDQYGGKGAFAE</sequence>
<dbReference type="AlphaFoldDB" id="A0A143Z187"/>
<dbReference type="InterPro" id="IPR043143">
    <property type="entry name" value="Mal/L-sulf/L-lact_DH-like_NADP"/>
</dbReference>
<dbReference type="InterPro" id="IPR036111">
    <property type="entry name" value="Mal/L-sulfo/L-lacto_DH-like_sf"/>
</dbReference>
<accession>A0A143Z187</accession>
<dbReference type="InterPro" id="IPR003767">
    <property type="entry name" value="Malate/L-lactate_DH-like"/>
</dbReference>
<keyword evidence="4" id="KW-1185">Reference proteome</keyword>
<protein>
    <submittedName>
        <fullName evidence="3">Malate/l-lactate dehydrogenase</fullName>
    </submittedName>
</protein>
<evidence type="ECO:0000256" key="2">
    <source>
        <dbReference type="ARBA" id="ARBA00023002"/>
    </source>
</evidence>
<evidence type="ECO:0000256" key="1">
    <source>
        <dbReference type="ARBA" id="ARBA00006056"/>
    </source>
</evidence>